<keyword evidence="3" id="KW-0813">Transport</keyword>
<evidence type="ECO:0000256" key="5">
    <source>
        <dbReference type="ARBA" id="ARBA00022741"/>
    </source>
</evidence>
<dbReference type="GO" id="GO:0005524">
    <property type="term" value="F:ATP binding"/>
    <property type="evidence" value="ECO:0007669"/>
    <property type="project" value="UniProtKB-KW"/>
</dbReference>
<evidence type="ECO:0000313" key="9">
    <source>
        <dbReference type="EMBL" id="NNU80065.1"/>
    </source>
</evidence>
<dbReference type="Gene3D" id="3.40.50.300">
    <property type="entry name" value="P-loop containing nucleotide triphosphate hydrolases"/>
    <property type="match status" value="1"/>
</dbReference>
<dbReference type="PROSITE" id="PS50893">
    <property type="entry name" value="ABC_TRANSPORTER_2"/>
    <property type="match status" value="1"/>
</dbReference>
<evidence type="ECO:0000256" key="7">
    <source>
        <dbReference type="ARBA" id="ARBA00023136"/>
    </source>
</evidence>
<keyword evidence="4" id="KW-1003">Cell membrane</keyword>
<dbReference type="InterPro" id="IPR027417">
    <property type="entry name" value="P-loop_NTPase"/>
</dbReference>
<comment type="similarity">
    <text evidence="2">Belongs to the ABC transporter superfamily.</text>
</comment>
<dbReference type="Proteomes" id="UP000572377">
    <property type="component" value="Unassembled WGS sequence"/>
</dbReference>
<name>A0A849L1D6_9RHOB</name>
<comment type="caution">
    <text evidence="9">The sequence shown here is derived from an EMBL/GenBank/DDBJ whole genome shotgun (WGS) entry which is preliminary data.</text>
</comment>
<accession>A0A849L1D6</accession>
<keyword evidence="7" id="KW-0472">Membrane</keyword>
<keyword evidence="6 9" id="KW-0067">ATP-binding</keyword>
<dbReference type="InterPro" id="IPR003439">
    <property type="entry name" value="ABC_transporter-like_ATP-bd"/>
</dbReference>
<dbReference type="Pfam" id="PF08352">
    <property type="entry name" value="oligo_HPY"/>
    <property type="match status" value="1"/>
</dbReference>
<evidence type="ECO:0000256" key="2">
    <source>
        <dbReference type="ARBA" id="ARBA00005417"/>
    </source>
</evidence>
<evidence type="ECO:0000313" key="10">
    <source>
        <dbReference type="Proteomes" id="UP000572377"/>
    </source>
</evidence>
<sequence>MLLSLNALNVVIDRPHRDPVIPVRGVSLHLEAGETLALVGESGCGKSMTCLAIAGLLPKRGRVAGGAIVLDGKDLSTLSPREAGRHRRAILASVFQDATGGLNPVRSIGWQVAEAVRLRSGATRSEAQAEAVRLLGRVGLPNPERRAREFPHQFSGGMNQRAMIALAIAGQPRLLIADEATTALDVTLQAQILDLIADLRTSLGMGVLFVTHDLGLVAQHADRVCVMYAGSIAETAATAALFSHPRHPYTRGLLASLPDPSGRRARLQGIEGTVPPIDALPPGCAFAPRCPRASNVCAELVPEPFDGRACHHPLVSEVIRQEEPA</sequence>
<dbReference type="GO" id="GO:0055085">
    <property type="term" value="P:transmembrane transport"/>
    <property type="evidence" value="ECO:0007669"/>
    <property type="project" value="UniProtKB-ARBA"/>
</dbReference>
<dbReference type="GO" id="GO:0015833">
    <property type="term" value="P:peptide transport"/>
    <property type="evidence" value="ECO:0007669"/>
    <property type="project" value="InterPro"/>
</dbReference>
<evidence type="ECO:0000256" key="4">
    <source>
        <dbReference type="ARBA" id="ARBA00022475"/>
    </source>
</evidence>
<dbReference type="InterPro" id="IPR013563">
    <property type="entry name" value="Oligopep_ABC_C"/>
</dbReference>
<proteinExistence type="inferred from homology"/>
<dbReference type="CDD" id="cd03257">
    <property type="entry name" value="ABC_NikE_OppD_transporters"/>
    <property type="match status" value="1"/>
</dbReference>
<reference evidence="9 10" key="1">
    <citation type="submission" date="2020-05" db="EMBL/GenBank/DDBJ databases">
        <title>Gimesia benthica sp. nov., a novel planctomycete isolated from a deep-sea water sample of the Northwest Indian Ocean.</title>
        <authorList>
            <person name="Wang J."/>
            <person name="Ruan C."/>
            <person name="Song L."/>
            <person name="Zhu Y."/>
            <person name="Li A."/>
            <person name="Zheng X."/>
            <person name="Wang L."/>
            <person name="Lu Z."/>
            <person name="Huang Y."/>
            <person name="Du W."/>
            <person name="Zhou Y."/>
            <person name="Huang L."/>
            <person name="Dai X."/>
        </authorList>
    </citation>
    <scope>NUCLEOTIDE SEQUENCE [LARGE SCALE GENOMIC DNA]</scope>
    <source>
        <strain evidence="9 10">YYQ-30</strain>
    </source>
</reference>
<dbReference type="InterPro" id="IPR050388">
    <property type="entry name" value="ABC_Ni/Peptide_Import"/>
</dbReference>
<dbReference type="AlphaFoldDB" id="A0A849L1D6"/>
<dbReference type="Pfam" id="PF00005">
    <property type="entry name" value="ABC_tran"/>
    <property type="match status" value="1"/>
</dbReference>
<dbReference type="PANTHER" id="PTHR43297:SF2">
    <property type="entry name" value="DIPEPTIDE TRANSPORT ATP-BINDING PROTEIN DPPD"/>
    <property type="match status" value="1"/>
</dbReference>
<organism evidence="9 10">
    <name type="scientific">Halovulum dunhuangense</name>
    <dbReference type="NCBI Taxonomy" id="1505036"/>
    <lineage>
        <taxon>Bacteria</taxon>
        <taxon>Pseudomonadati</taxon>
        <taxon>Pseudomonadota</taxon>
        <taxon>Alphaproteobacteria</taxon>
        <taxon>Rhodobacterales</taxon>
        <taxon>Paracoccaceae</taxon>
        <taxon>Halovulum</taxon>
    </lineage>
</organism>
<keyword evidence="10" id="KW-1185">Reference proteome</keyword>
<feature type="domain" description="ABC transporter" evidence="8">
    <location>
        <begin position="5"/>
        <end position="254"/>
    </location>
</feature>
<dbReference type="InterPro" id="IPR003593">
    <property type="entry name" value="AAA+_ATPase"/>
</dbReference>
<dbReference type="PANTHER" id="PTHR43297">
    <property type="entry name" value="OLIGOPEPTIDE TRANSPORT ATP-BINDING PROTEIN APPD"/>
    <property type="match status" value="1"/>
</dbReference>
<comment type="subcellular location">
    <subcellularLocation>
        <location evidence="1">Cell inner membrane</location>
        <topology evidence="1">Peripheral membrane protein</topology>
    </subcellularLocation>
</comment>
<evidence type="ECO:0000259" key="8">
    <source>
        <dbReference type="PROSITE" id="PS50893"/>
    </source>
</evidence>
<evidence type="ECO:0000256" key="1">
    <source>
        <dbReference type="ARBA" id="ARBA00004417"/>
    </source>
</evidence>
<dbReference type="GO" id="GO:0016887">
    <property type="term" value="F:ATP hydrolysis activity"/>
    <property type="evidence" value="ECO:0007669"/>
    <property type="project" value="InterPro"/>
</dbReference>
<dbReference type="SMART" id="SM00382">
    <property type="entry name" value="AAA"/>
    <property type="match status" value="1"/>
</dbReference>
<dbReference type="SUPFAM" id="SSF52540">
    <property type="entry name" value="P-loop containing nucleoside triphosphate hydrolases"/>
    <property type="match status" value="1"/>
</dbReference>
<dbReference type="NCBIfam" id="TIGR01727">
    <property type="entry name" value="oligo_HPY"/>
    <property type="match status" value="1"/>
</dbReference>
<dbReference type="FunFam" id="3.40.50.300:FF:000016">
    <property type="entry name" value="Oligopeptide ABC transporter ATP-binding component"/>
    <property type="match status" value="1"/>
</dbReference>
<protein>
    <submittedName>
        <fullName evidence="9">ABC transporter ATP-binding protein</fullName>
    </submittedName>
</protein>
<keyword evidence="5" id="KW-0547">Nucleotide-binding</keyword>
<evidence type="ECO:0000256" key="3">
    <source>
        <dbReference type="ARBA" id="ARBA00022448"/>
    </source>
</evidence>
<evidence type="ECO:0000256" key="6">
    <source>
        <dbReference type="ARBA" id="ARBA00022840"/>
    </source>
</evidence>
<gene>
    <name evidence="9" type="ORF">HMH01_06405</name>
</gene>
<dbReference type="EMBL" id="JABFBC010000001">
    <property type="protein sequence ID" value="NNU80065.1"/>
    <property type="molecule type" value="Genomic_DNA"/>
</dbReference>
<dbReference type="GO" id="GO:0005886">
    <property type="term" value="C:plasma membrane"/>
    <property type="evidence" value="ECO:0007669"/>
    <property type="project" value="UniProtKB-SubCell"/>
</dbReference>
<dbReference type="RefSeq" id="WP_171323515.1">
    <property type="nucleotide sequence ID" value="NZ_JABFBC010000001.1"/>
</dbReference>